<reference evidence="9" key="1">
    <citation type="submission" date="2025-08" db="UniProtKB">
        <authorList>
            <consortium name="RefSeq"/>
        </authorList>
    </citation>
    <scope>IDENTIFICATION</scope>
    <source>
        <tissue evidence="9">Muscle</tissue>
    </source>
</reference>
<evidence type="ECO:0000313" key="8">
    <source>
        <dbReference type="Proteomes" id="UP000694941"/>
    </source>
</evidence>
<protein>
    <submittedName>
        <fullName evidence="9">Transmembrane protein 245-like</fullName>
    </submittedName>
</protein>
<keyword evidence="4 7" id="KW-1133">Transmembrane helix</keyword>
<feature type="transmembrane region" description="Helical" evidence="7">
    <location>
        <begin position="196"/>
        <end position="213"/>
    </location>
</feature>
<comment type="similarity">
    <text evidence="2">Belongs to the autoinducer-2 exporter (AI-2E) (TC 2.A.86) family.</text>
</comment>
<dbReference type="PANTHER" id="PTHR21716">
    <property type="entry name" value="TRANSMEMBRANE PROTEIN"/>
    <property type="match status" value="1"/>
</dbReference>
<feature type="transmembrane region" description="Helical" evidence="7">
    <location>
        <begin position="438"/>
        <end position="457"/>
    </location>
</feature>
<evidence type="ECO:0000256" key="2">
    <source>
        <dbReference type="ARBA" id="ARBA00009773"/>
    </source>
</evidence>
<dbReference type="GeneID" id="106472483"/>
<evidence type="ECO:0000256" key="5">
    <source>
        <dbReference type="ARBA" id="ARBA00023136"/>
    </source>
</evidence>
<feature type="region of interest" description="Disordered" evidence="6">
    <location>
        <begin position="281"/>
        <end position="325"/>
    </location>
</feature>
<evidence type="ECO:0000313" key="9">
    <source>
        <dbReference type="RefSeq" id="XP_013788596.1"/>
    </source>
</evidence>
<feature type="transmembrane region" description="Helical" evidence="7">
    <location>
        <begin position="682"/>
        <end position="699"/>
    </location>
</feature>
<feature type="transmembrane region" description="Helical" evidence="7">
    <location>
        <begin position="711"/>
        <end position="734"/>
    </location>
</feature>
<evidence type="ECO:0000256" key="4">
    <source>
        <dbReference type="ARBA" id="ARBA00022989"/>
    </source>
</evidence>
<keyword evidence="8" id="KW-1185">Reference proteome</keyword>
<evidence type="ECO:0000256" key="7">
    <source>
        <dbReference type="SAM" id="Phobius"/>
    </source>
</evidence>
<keyword evidence="3 7" id="KW-0812">Transmembrane</keyword>
<dbReference type="RefSeq" id="XP_013788596.1">
    <property type="nucleotide sequence ID" value="XM_013933142.2"/>
</dbReference>
<name>A0ABM1BTY5_LIMPO</name>
<accession>A0ABM1BTY5</accession>
<dbReference type="InterPro" id="IPR002549">
    <property type="entry name" value="AI-2E-like"/>
</dbReference>
<gene>
    <name evidence="9" type="primary">LOC106472483</name>
</gene>
<evidence type="ECO:0000256" key="6">
    <source>
        <dbReference type="SAM" id="MobiDB-lite"/>
    </source>
</evidence>
<sequence>MASTQYIKSPLDVLNFVPEGHEKALKQAFYNTAAILFVAFAFTAAVAVYFVFEPFLEPLLWAVLFGSVLHPFKQKLTLLFRGWLKGLHDDGTPLAFGLIASPFKVIDNISEGIGYFLLNYIQVFIGLAIGLPVLYFIYGLLPETFSFDLWAGIVVFFQSASNVLEFFSNAGLLVWTLVIGYILLVVIWWTPYAQRILPLMSVCVWMTVIFHFATVAGLLRVPILFILLVLLVVGFFTEVKENWKQKESGDTVQKDIQASSVGSLKSATEWLTETGAHTEEATQVMSSESENASQQNVQVEPSTPERVPQRVTKPSSLPFTSRKTESETKNEAKLSNLYLYGLVWACILTEFWLNLWLLNLLPLPVIYIVIKKLGCHFGLFNFIKEKISVTWKVGMDWCQSRREALIPAPVRGLGKMLARGDRKVIAVLEGSIDTFTSIGVILIVLILTVVGTIFLSVQIYGESMHLVEVTSNLINRVVVHNPELQQLLPEKLQDVQGTLDSMVGNAYVYGREWISTTVRDFIDGKDETRAAVVEGQILEVWDRIYHLWITRNATNVTSAFSSHHGMSWSDLVDGMKTLNLTLLVSYIQENIGTLIAVLESVWTVVIGNLSLAFSSLTAILSLLFGGGTAVLNFLLDFVVFSTALFYLLCASGTLYKPVEMVSMMLPSGGAGNKVGEVVEQSINGVFAASFKMAAFYGLYTWLIHTIFDVNIIYIPSVLAAIFGAVPFLGGYWACLPAVLELWLVNGQVFRAGLMFIGQLAPSSFVDSAVYSEIKGGGHPYLTGLAIAGGVFCLGFRGALFGPMLLCLLMVAINMYSSMMQDTSSTGVGRGGAKSLLKRTNSQ</sequence>
<feature type="transmembrane region" description="Helical" evidence="7">
    <location>
        <begin position="337"/>
        <end position="357"/>
    </location>
</feature>
<dbReference type="PANTHER" id="PTHR21716:SF4">
    <property type="entry name" value="TRANSMEMBRANE PROTEIN 245"/>
    <property type="match status" value="1"/>
</dbReference>
<feature type="transmembrane region" description="Helical" evidence="7">
    <location>
        <begin position="601"/>
        <end position="624"/>
    </location>
</feature>
<feature type="transmembrane region" description="Helical" evidence="7">
    <location>
        <begin position="113"/>
        <end position="138"/>
    </location>
</feature>
<feature type="compositionally biased region" description="Polar residues" evidence="6">
    <location>
        <begin position="281"/>
        <end position="301"/>
    </location>
</feature>
<evidence type="ECO:0000256" key="3">
    <source>
        <dbReference type="ARBA" id="ARBA00022692"/>
    </source>
</evidence>
<evidence type="ECO:0000256" key="1">
    <source>
        <dbReference type="ARBA" id="ARBA00004141"/>
    </source>
</evidence>
<feature type="transmembrane region" description="Helical" evidence="7">
    <location>
        <begin position="741"/>
        <end position="760"/>
    </location>
</feature>
<feature type="transmembrane region" description="Helical" evidence="7">
    <location>
        <begin position="780"/>
        <end position="810"/>
    </location>
</feature>
<organism evidence="8 9">
    <name type="scientific">Limulus polyphemus</name>
    <name type="common">Atlantic horseshoe crab</name>
    <dbReference type="NCBI Taxonomy" id="6850"/>
    <lineage>
        <taxon>Eukaryota</taxon>
        <taxon>Metazoa</taxon>
        <taxon>Ecdysozoa</taxon>
        <taxon>Arthropoda</taxon>
        <taxon>Chelicerata</taxon>
        <taxon>Merostomata</taxon>
        <taxon>Xiphosura</taxon>
        <taxon>Limulidae</taxon>
        <taxon>Limulus</taxon>
    </lineage>
</organism>
<feature type="transmembrane region" description="Helical" evidence="7">
    <location>
        <begin position="28"/>
        <end position="52"/>
    </location>
</feature>
<feature type="transmembrane region" description="Helical" evidence="7">
    <location>
        <begin position="219"/>
        <end position="237"/>
    </location>
</feature>
<keyword evidence="5 7" id="KW-0472">Membrane</keyword>
<proteinExistence type="inferred from homology"/>
<feature type="transmembrane region" description="Helical" evidence="7">
    <location>
        <begin position="170"/>
        <end position="189"/>
    </location>
</feature>
<dbReference type="Proteomes" id="UP000694941">
    <property type="component" value="Unplaced"/>
</dbReference>
<feature type="compositionally biased region" description="Polar residues" evidence="6">
    <location>
        <begin position="312"/>
        <end position="321"/>
    </location>
</feature>
<feature type="region of interest" description="Disordered" evidence="6">
    <location>
        <begin position="821"/>
        <end position="842"/>
    </location>
</feature>
<feature type="transmembrane region" description="Helical" evidence="7">
    <location>
        <begin position="630"/>
        <end position="655"/>
    </location>
</feature>
<comment type="subcellular location">
    <subcellularLocation>
        <location evidence="1">Membrane</location>
        <topology evidence="1">Multi-pass membrane protein</topology>
    </subcellularLocation>
</comment>